<dbReference type="Proteomes" id="UP001600064">
    <property type="component" value="Unassembled WGS sequence"/>
</dbReference>
<proteinExistence type="predicted"/>
<dbReference type="GeneID" id="98125154"/>
<feature type="region of interest" description="Disordered" evidence="1">
    <location>
        <begin position="56"/>
        <end position="358"/>
    </location>
</feature>
<feature type="region of interest" description="Disordered" evidence="1">
    <location>
        <begin position="1"/>
        <end position="21"/>
    </location>
</feature>
<feature type="compositionally biased region" description="Low complexity" evidence="1">
    <location>
        <begin position="159"/>
        <end position="178"/>
    </location>
</feature>
<feature type="compositionally biased region" description="Low complexity" evidence="1">
    <location>
        <begin position="189"/>
        <end position="200"/>
    </location>
</feature>
<evidence type="ECO:0000256" key="1">
    <source>
        <dbReference type="SAM" id="MobiDB-lite"/>
    </source>
</evidence>
<gene>
    <name evidence="2" type="ORF">VTJ83DRAFT_4062</name>
</gene>
<dbReference type="EMBL" id="JAZGUE010000003">
    <property type="protein sequence ID" value="KAL2269216.1"/>
    <property type="molecule type" value="Genomic_DNA"/>
</dbReference>
<feature type="compositionally biased region" description="Basic residues" evidence="1">
    <location>
        <begin position="237"/>
        <end position="246"/>
    </location>
</feature>
<feature type="compositionally biased region" description="Polar residues" evidence="1">
    <location>
        <begin position="220"/>
        <end position="229"/>
    </location>
</feature>
<feature type="compositionally biased region" description="Pro residues" evidence="1">
    <location>
        <begin position="247"/>
        <end position="256"/>
    </location>
</feature>
<evidence type="ECO:0000313" key="2">
    <source>
        <dbReference type="EMBL" id="KAL2269216.1"/>
    </source>
</evidence>
<reference evidence="2 3" key="1">
    <citation type="journal article" date="2024" name="Commun. Biol.">
        <title>Comparative genomic analysis of thermophilic fungi reveals convergent evolutionary adaptations and gene losses.</title>
        <authorList>
            <person name="Steindorff A.S."/>
            <person name="Aguilar-Pontes M.V."/>
            <person name="Robinson A.J."/>
            <person name="Andreopoulos B."/>
            <person name="LaButti K."/>
            <person name="Kuo A."/>
            <person name="Mondo S."/>
            <person name="Riley R."/>
            <person name="Otillar R."/>
            <person name="Haridas S."/>
            <person name="Lipzen A."/>
            <person name="Grimwood J."/>
            <person name="Schmutz J."/>
            <person name="Clum A."/>
            <person name="Reid I.D."/>
            <person name="Moisan M.C."/>
            <person name="Butler G."/>
            <person name="Nguyen T.T.M."/>
            <person name="Dewar K."/>
            <person name="Conant G."/>
            <person name="Drula E."/>
            <person name="Henrissat B."/>
            <person name="Hansel C."/>
            <person name="Singer S."/>
            <person name="Hutchinson M.I."/>
            <person name="de Vries R.P."/>
            <person name="Natvig D.O."/>
            <person name="Powell A.J."/>
            <person name="Tsang A."/>
            <person name="Grigoriev I.V."/>
        </authorList>
    </citation>
    <scope>NUCLEOTIDE SEQUENCE [LARGE SCALE GENOMIC DNA]</scope>
    <source>
        <strain evidence="2 3">ATCC 22073</strain>
    </source>
</reference>
<dbReference type="RefSeq" id="XP_070867940.1">
    <property type="nucleotide sequence ID" value="XM_071010510.1"/>
</dbReference>
<accession>A0ABR4DFW3</accession>
<organism evidence="2 3">
    <name type="scientific">Remersonia thermophila</name>
    <dbReference type="NCBI Taxonomy" id="72144"/>
    <lineage>
        <taxon>Eukaryota</taxon>
        <taxon>Fungi</taxon>
        <taxon>Dikarya</taxon>
        <taxon>Ascomycota</taxon>
        <taxon>Pezizomycotina</taxon>
        <taxon>Sordariomycetes</taxon>
        <taxon>Sordariomycetidae</taxon>
        <taxon>Sordariales</taxon>
        <taxon>Sordariales incertae sedis</taxon>
        <taxon>Remersonia</taxon>
    </lineage>
</organism>
<keyword evidence="3" id="KW-1185">Reference proteome</keyword>
<evidence type="ECO:0000313" key="3">
    <source>
        <dbReference type="Proteomes" id="UP001600064"/>
    </source>
</evidence>
<comment type="caution">
    <text evidence="2">The sequence shown here is derived from an EMBL/GenBank/DDBJ whole genome shotgun (WGS) entry which is preliminary data.</text>
</comment>
<feature type="compositionally biased region" description="Low complexity" evidence="1">
    <location>
        <begin position="330"/>
        <end position="358"/>
    </location>
</feature>
<sequence>MPAFSPSQRPGVVWEASSSNGPCPPATTTVYLGVAALAILLLGRLLVRLFRPAPGRQSESGVLEKRPEPQPPRIFPEKQKRPASGAASRPRPQGLRPGPVGGFVPLSTVPSQFTPLKRFPVMDGEQGGTVKEHYRWPEPASSRAVSRSPGTPPYDAPRSGPSSPAPSSGDSGDVGPHSTSVAPYRRCGHAAAASSPSTAHRSTHPMAGVGRPGGDAEPAFSSSEESNQPGLDPSHGRNARIARHFQRPPPPPPLTPPVLSTAAIIPFENRRPSSTVSIPPALDMSFIHQPNPDSGGAYSTSAHAASPDPPSAGPLPRRRSYTRTVPIGMPLPTTSSEPPASASASSPSQLISIPGSSRSSFNSPIFLSSSYPPTARFLPPSPPPPPPPPPGYVPVGGPGGPGVMLAQHEMVNLQGEIVSVVDGSGHGWTRHTRVYGGGGPCLACAAARQRDGDSAGGVYGATVPLEDRRY</sequence>
<name>A0ABR4DFW3_9PEZI</name>
<protein>
    <submittedName>
        <fullName evidence="2">Uncharacterized protein</fullName>
    </submittedName>
</protein>